<gene>
    <name evidence="3" type="primary">KTR1</name>
    <name evidence="3" type="ORF">CU098_000080</name>
</gene>
<evidence type="ECO:0000313" key="3">
    <source>
        <dbReference type="EMBL" id="RCH81412.1"/>
    </source>
</evidence>
<name>A0A367IUS8_RHIST</name>
<dbReference type="GO" id="GO:0016020">
    <property type="term" value="C:membrane"/>
    <property type="evidence" value="ECO:0007669"/>
    <property type="project" value="InterPro"/>
</dbReference>
<reference evidence="3 4" key="1">
    <citation type="journal article" date="2018" name="G3 (Bethesda)">
        <title>Phylogenetic and Phylogenomic Definition of Rhizopus Species.</title>
        <authorList>
            <person name="Gryganskyi A.P."/>
            <person name="Golan J."/>
            <person name="Dolatabadi S."/>
            <person name="Mondo S."/>
            <person name="Robb S."/>
            <person name="Idnurm A."/>
            <person name="Muszewska A."/>
            <person name="Steczkiewicz K."/>
            <person name="Masonjones S."/>
            <person name="Liao H.L."/>
            <person name="Gajdeczka M.T."/>
            <person name="Anike F."/>
            <person name="Vuek A."/>
            <person name="Anishchenko I.M."/>
            <person name="Voigt K."/>
            <person name="de Hoog G.S."/>
            <person name="Smith M.E."/>
            <person name="Heitman J."/>
            <person name="Vilgalys R."/>
            <person name="Stajich J.E."/>
        </authorList>
    </citation>
    <scope>NUCLEOTIDE SEQUENCE [LARGE SCALE GENOMIC DNA]</scope>
    <source>
        <strain evidence="3 4">LSU 92-RS-03</strain>
    </source>
</reference>
<evidence type="ECO:0000256" key="1">
    <source>
        <dbReference type="ARBA" id="ARBA00007677"/>
    </source>
</evidence>
<protein>
    <submittedName>
        <fullName evidence="3">Alpha-1,2-mannosyltransferase ktr1</fullName>
    </submittedName>
</protein>
<dbReference type="GO" id="GO:0000026">
    <property type="term" value="F:alpha-1,2-mannosyltransferase activity"/>
    <property type="evidence" value="ECO:0007669"/>
    <property type="project" value="TreeGrafter"/>
</dbReference>
<dbReference type="EMBL" id="PJQM01005531">
    <property type="protein sequence ID" value="RCH81412.1"/>
    <property type="molecule type" value="Genomic_DNA"/>
</dbReference>
<dbReference type="PANTHER" id="PTHR31121:SF6">
    <property type="entry name" value="ALPHA-1,2 MANNOSYLTRANSFERASE KTR1"/>
    <property type="match status" value="1"/>
</dbReference>
<keyword evidence="2 3" id="KW-0808">Transferase</keyword>
<dbReference type="GO" id="GO:0006487">
    <property type="term" value="P:protein N-linked glycosylation"/>
    <property type="evidence" value="ECO:0007669"/>
    <property type="project" value="TreeGrafter"/>
</dbReference>
<dbReference type="Pfam" id="PF01793">
    <property type="entry name" value="Glyco_transf_15"/>
    <property type="match status" value="1"/>
</dbReference>
<dbReference type="SUPFAM" id="SSF53448">
    <property type="entry name" value="Nucleotide-diphospho-sugar transferases"/>
    <property type="match status" value="1"/>
</dbReference>
<dbReference type="Gene3D" id="3.90.550.10">
    <property type="entry name" value="Spore Coat Polysaccharide Biosynthesis Protein SpsA, Chain A"/>
    <property type="match status" value="1"/>
</dbReference>
<accession>A0A367IUS8</accession>
<comment type="caution">
    <text evidence="3">The sequence shown here is derived from an EMBL/GenBank/DDBJ whole genome shotgun (WGS) entry which is preliminary data.</text>
</comment>
<dbReference type="OrthoDB" id="439943at2759"/>
<dbReference type="GO" id="GO:0000032">
    <property type="term" value="P:cell wall mannoprotein biosynthetic process"/>
    <property type="evidence" value="ECO:0007669"/>
    <property type="project" value="TreeGrafter"/>
</dbReference>
<dbReference type="GO" id="GO:0006493">
    <property type="term" value="P:protein O-linked glycosylation"/>
    <property type="evidence" value="ECO:0007669"/>
    <property type="project" value="TreeGrafter"/>
</dbReference>
<evidence type="ECO:0000313" key="4">
    <source>
        <dbReference type="Proteomes" id="UP000253551"/>
    </source>
</evidence>
<dbReference type="InterPro" id="IPR002685">
    <property type="entry name" value="Glyco_trans_15"/>
</dbReference>
<dbReference type="GO" id="GO:0005794">
    <property type="term" value="C:Golgi apparatus"/>
    <property type="evidence" value="ECO:0007669"/>
    <property type="project" value="TreeGrafter"/>
</dbReference>
<dbReference type="AlphaFoldDB" id="A0A367IUS8"/>
<keyword evidence="4" id="KW-1185">Reference proteome</keyword>
<keyword evidence="3" id="KW-0328">Glycosyltransferase</keyword>
<sequence length="85" mass="9932">MQQLEARLNHKLNYPYVFLNDVEFTEEFKALTTSLTQANTSYGIIPKEHWSYPSWIDIDKADKARKGMGEQGIIYGDNLSYRHMC</sequence>
<organism evidence="3 4">
    <name type="scientific">Rhizopus stolonifer</name>
    <name type="common">Rhizopus nigricans</name>
    <dbReference type="NCBI Taxonomy" id="4846"/>
    <lineage>
        <taxon>Eukaryota</taxon>
        <taxon>Fungi</taxon>
        <taxon>Fungi incertae sedis</taxon>
        <taxon>Mucoromycota</taxon>
        <taxon>Mucoromycotina</taxon>
        <taxon>Mucoromycetes</taxon>
        <taxon>Mucorales</taxon>
        <taxon>Mucorineae</taxon>
        <taxon>Rhizopodaceae</taxon>
        <taxon>Rhizopus</taxon>
    </lineage>
</organism>
<dbReference type="Proteomes" id="UP000253551">
    <property type="component" value="Unassembled WGS sequence"/>
</dbReference>
<dbReference type="PANTHER" id="PTHR31121">
    <property type="entry name" value="ALPHA-1,2 MANNOSYLTRANSFERASE KTR1"/>
    <property type="match status" value="1"/>
</dbReference>
<feature type="non-terminal residue" evidence="3">
    <location>
        <position position="85"/>
    </location>
</feature>
<dbReference type="InterPro" id="IPR029044">
    <property type="entry name" value="Nucleotide-diphossugar_trans"/>
</dbReference>
<proteinExistence type="inferred from homology"/>
<evidence type="ECO:0000256" key="2">
    <source>
        <dbReference type="ARBA" id="ARBA00022679"/>
    </source>
</evidence>
<dbReference type="STRING" id="4846.A0A367IUS8"/>
<comment type="similarity">
    <text evidence="1">Belongs to the glycosyltransferase 15 family.</text>
</comment>